<sequence length="204" mass="24192">MTLKARFINLTSSYINENQSIELLWNELESHYTESHRTYHNLTHLEELFEYYDTYKKELEKPDLVAFAIFYHDIIYGIWNKKNEEDSAEKALNVLNKTALSVNDLTTIESHILATKTHNAFLKDTQWMIDFDLAILGSPIARYNLYSELIRKEYSKVPTFLYKKGRKKMLKHFIEKPFIYSTSTFKVLYEKQAKKNLQAELNSL</sequence>
<dbReference type="Proteomes" id="UP000028980">
    <property type="component" value="Unassembled WGS sequence"/>
</dbReference>
<organism evidence="1 2">
    <name type="scientific">Nonlabens ulvanivorans</name>
    <name type="common">Persicivirga ulvanivorans</name>
    <dbReference type="NCBI Taxonomy" id="906888"/>
    <lineage>
        <taxon>Bacteria</taxon>
        <taxon>Pseudomonadati</taxon>
        <taxon>Bacteroidota</taxon>
        <taxon>Flavobacteriia</taxon>
        <taxon>Flavobacteriales</taxon>
        <taxon>Flavobacteriaceae</taxon>
        <taxon>Nonlabens</taxon>
    </lineage>
</organism>
<dbReference type="SUPFAM" id="SSF109604">
    <property type="entry name" value="HD-domain/PDEase-like"/>
    <property type="match status" value="1"/>
</dbReference>
<evidence type="ECO:0008006" key="3">
    <source>
        <dbReference type="Google" id="ProtNLM"/>
    </source>
</evidence>
<comment type="caution">
    <text evidence="1">The sequence shown here is derived from an EMBL/GenBank/DDBJ whole genome shotgun (WGS) entry which is preliminary data.</text>
</comment>
<proteinExistence type="predicted"/>
<accession>A0A081D6T0</accession>
<gene>
    <name evidence="1" type="ORF">JCM19296_204</name>
</gene>
<dbReference type="AlphaFoldDB" id="A0A081D6T0"/>
<evidence type="ECO:0000313" key="2">
    <source>
        <dbReference type="Proteomes" id="UP000028980"/>
    </source>
</evidence>
<evidence type="ECO:0000313" key="1">
    <source>
        <dbReference type="EMBL" id="GAK74626.1"/>
    </source>
</evidence>
<dbReference type="EMBL" id="BBLG01000001">
    <property type="protein sequence ID" value="GAK74626.1"/>
    <property type="molecule type" value="Genomic_DNA"/>
</dbReference>
<reference evidence="1 2" key="1">
    <citation type="journal article" date="2014" name="Genome Announc.">
        <title>Draft Genome Sequences of Marine Flavobacterium Nonlabens Strains NR17, NR24, NR27, NR32, NR33, and Ara13.</title>
        <authorList>
            <person name="Nakanishi M."/>
            <person name="Meirelles P."/>
            <person name="Suzuki R."/>
            <person name="Takatani N."/>
            <person name="Mino S."/>
            <person name="Suda W."/>
            <person name="Oshima K."/>
            <person name="Hattori M."/>
            <person name="Ohkuma M."/>
            <person name="Hosokawa M."/>
            <person name="Miyashita K."/>
            <person name="Thompson F.L."/>
            <person name="Niwa A."/>
            <person name="Sawabe T."/>
            <person name="Sawabe T."/>
        </authorList>
    </citation>
    <scope>NUCLEOTIDE SEQUENCE [LARGE SCALE GENOMIC DNA]</scope>
    <source>
        <strain evidence="2">JCM19296</strain>
    </source>
</reference>
<name>A0A081D6T0_NONUL</name>
<dbReference type="InterPro" id="IPR009218">
    <property type="entry name" value="HD_phosphohydro"/>
</dbReference>
<protein>
    <recommendedName>
        <fullName evidence="3">Metal-dependent HD superfamily phosphohydrolase</fullName>
    </recommendedName>
</protein>
<dbReference type="PANTHER" id="PTHR21174:SF0">
    <property type="entry name" value="HD PHOSPHOHYDROLASE FAMILY PROTEIN-RELATED"/>
    <property type="match status" value="1"/>
</dbReference>
<dbReference type="PANTHER" id="PTHR21174">
    <property type="match status" value="1"/>
</dbReference>
<dbReference type="PIRSF" id="PIRSF035170">
    <property type="entry name" value="HD_phosphohydro"/>
    <property type="match status" value="1"/>
</dbReference>
<dbReference type="Gene3D" id="1.10.3210.10">
    <property type="entry name" value="Hypothetical protein af1432"/>
    <property type="match status" value="1"/>
</dbReference>